<dbReference type="Proteomes" id="UP000887226">
    <property type="component" value="Unassembled WGS sequence"/>
</dbReference>
<evidence type="ECO:0000313" key="8">
    <source>
        <dbReference type="EMBL" id="KAG9245046.1"/>
    </source>
</evidence>
<dbReference type="PROSITE" id="PS50202">
    <property type="entry name" value="MSP"/>
    <property type="match status" value="1"/>
</dbReference>
<dbReference type="GO" id="GO:0061709">
    <property type="term" value="P:reticulophagy"/>
    <property type="evidence" value="ECO:0007669"/>
    <property type="project" value="UniProtKB-ARBA"/>
</dbReference>
<keyword evidence="4" id="KW-1133">Transmembrane helix</keyword>
<protein>
    <submittedName>
        <fullName evidence="8">Vesicle-associated membrane protein-associated protein C16G5.05c</fullName>
    </submittedName>
</protein>
<dbReference type="GO" id="GO:0090158">
    <property type="term" value="P:endoplasmic reticulum membrane organization"/>
    <property type="evidence" value="ECO:0007669"/>
    <property type="project" value="TreeGrafter"/>
</dbReference>
<evidence type="ECO:0000259" key="7">
    <source>
        <dbReference type="PROSITE" id="PS50202"/>
    </source>
</evidence>
<dbReference type="GO" id="GO:0140506">
    <property type="term" value="F:endoplasmic reticulum-autophagosome adaptor activity"/>
    <property type="evidence" value="ECO:0007669"/>
    <property type="project" value="UniProtKB-ARBA"/>
</dbReference>
<comment type="subcellular location">
    <subcellularLocation>
        <location evidence="1">Endoplasmic reticulum membrane</location>
        <topology evidence="1">Single-pass type IV membrane protein</topology>
    </subcellularLocation>
</comment>
<organism evidence="8 9">
    <name type="scientific">Calycina marina</name>
    <dbReference type="NCBI Taxonomy" id="1763456"/>
    <lineage>
        <taxon>Eukaryota</taxon>
        <taxon>Fungi</taxon>
        <taxon>Dikarya</taxon>
        <taxon>Ascomycota</taxon>
        <taxon>Pezizomycotina</taxon>
        <taxon>Leotiomycetes</taxon>
        <taxon>Helotiales</taxon>
        <taxon>Pezizellaceae</taxon>
        <taxon>Calycina</taxon>
    </lineage>
</organism>
<dbReference type="GO" id="GO:0001786">
    <property type="term" value="F:phosphatidylserine binding"/>
    <property type="evidence" value="ECO:0007669"/>
    <property type="project" value="UniProtKB-ARBA"/>
</dbReference>
<dbReference type="GO" id="GO:1902647">
    <property type="term" value="P:negative regulation of 1-phosphatidyl-1D-myo-inositol 4,5-bisphosphate biosynthetic process"/>
    <property type="evidence" value="ECO:0007669"/>
    <property type="project" value="UniProtKB-ARBA"/>
</dbReference>
<dbReference type="AlphaFoldDB" id="A0A9P7Z4C0"/>
<sequence length="274" mass="29712">MSVEIDPTELGFQRPFDHEVTQILKIHNPNQNPVAFKVKTTAPKQYCVRPNSGRIEPGKEVEVTVILQPFKQEPAPDAKCRDKFLVQSLNVTADKEFTGVNEIWQHVDNADRSSVHEKKIRVVYLSPGGPLAVPASTPVRSNDTRVSDGQASTPDAPPPYNNSARSPTPEVFTPDTRTSYSGPVSKLKDEPEASKSLGDAKASTFNPATTSVATKIQNAAPMSYDELKVKYDEAQAAIASYANEGGLKMRKLAAGETGNKTVDDVAHRVQAAQG</sequence>
<comment type="similarity">
    <text evidence="2">Belongs to the VAMP-associated protein (VAP) (TC 9.B.17) family.</text>
</comment>
<dbReference type="GO" id="GO:0061817">
    <property type="term" value="P:endoplasmic reticulum-plasma membrane tethering"/>
    <property type="evidence" value="ECO:0007669"/>
    <property type="project" value="UniProtKB-ARBA"/>
</dbReference>
<dbReference type="GO" id="GO:0035091">
    <property type="term" value="F:phosphatidylinositol binding"/>
    <property type="evidence" value="ECO:0007669"/>
    <property type="project" value="UniProtKB-ARBA"/>
</dbReference>
<reference evidence="8" key="1">
    <citation type="journal article" date="2021" name="IMA Fungus">
        <title>Genomic characterization of three marine fungi, including Emericellopsis atlantica sp. nov. with signatures of a generalist lifestyle and marine biomass degradation.</title>
        <authorList>
            <person name="Hagestad O.C."/>
            <person name="Hou L."/>
            <person name="Andersen J.H."/>
            <person name="Hansen E.H."/>
            <person name="Altermark B."/>
            <person name="Li C."/>
            <person name="Kuhnert E."/>
            <person name="Cox R.J."/>
            <person name="Crous P.W."/>
            <person name="Spatafora J.W."/>
            <person name="Lail K."/>
            <person name="Amirebrahimi M."/>
            <person name="Lipzen A."/>
            <person name="Pangilinan J."/>
            <person name="Andreopoulos W."/>
            <person name="Hayes R.D."/>
            <person name="Ng V."/>
            <person name="Grigoriev I.V."/>
            <person name="Jackson S.A."/>
            <person name="Sutton T.D.S."/>
            <person name="Dobson A.D.W."/>
            <person name="Rama T."/>
        </authorList>
    </citation>
    <scope>NUCLEOTIDE SEQUENCE</scope>
    <source>
        <strain evidence="8">TRa3180A</strain>
    </source>
</reference>
<evidence type="ECO:0000256" key="4">
    <source>
        <dbReference type="ARBA" id="ARBA00022989"/>
    </source>
</evidence>
<dbReference type="GO" id="GO:0005886">
    <property type="term" value="C:plasma membrane"/>
    <property type="evidence" value="ECO:0007669"/>
    <property type="project" value="TreeGrafter"/>
</dbReference>
<evidence type="ECO:0000256" key="2">
    <source>
        <dbReference type="ARBA" id="ARBA00008932"/>
    </source>
</evidence>
<dbReference type="SUPFAM" id="SSF49354">
    <property type="entry name" value="PapD-like"/>
    <property type="match status" value="1"/>
</dbReference>
<dbReference type="FunFam" id="2.60.40.10:FF:000813">
    <property type="entry name" value="Vesicle-associated protein 1-1"/>
    <property type="match status" value="1"/>
</dbReference>
<dbReference type="Gene3D" id="2.60.40.10">
    <property type="entry name" value="Immunoglobulins"/>
    <property type="match status" value="1"/>
</dbReference>
<keyword evidence="9" id="KW-1185">Reference proteome</keyword>
<keyword evidence="3" id="KW-0812">Transmembrane</keyword>
<accession>A0A9P7Z4C0</accession>
<name>A0A9P7Z4C0_9HELO</name>
<feature type="region of interest" description="Disordered" evidence="6">
    <location>
        <begin position="131"/>
        <end position="204"/>
    </location>
</feature>
<gene>
    <name evidence="8" type="ORF">BJ878DRAFT_402293</name>
</gene>
<evidence type="ECO:0000313" key="9">
    <source>
        <dbReference type="Proteomes" id="UP000887226"/>
    </source>
</evidence>
<feature type="non-terminal residue" evidence="8">
    <location>
        <position position="274"/>
    </location>
</feature>
<dbReference type="GO" id="GO:0051685">
    <property type="term" value="P:maintenance of ER location"/>
    <property type="evidence" value="ECO:0007669"/>
    <property type="project" value="UniProtKB-ARBA"/>
</dbReference>
<feature type="domain" description="MSP" evidence="7">
    <location>
        <begin position="2"/>
        <end position="125"/>
    </location>
</feature>
<dbReference type="GO" id="GO:0160214">
    <property type="term" value="F:endoplasmic reticulum-plasma membrane adaptor activity"/>
    <property type="evidence" value="ECO:0007669"/>
    <property type="project" value="UniProtKB-ARBA"/>
</dbReference>
<dbReference type="GO" id="GO:0033149">
    <property type="term" value="F:FFAT motif binding"/>
    <property type="evidence" value="ECO:0007669"/>
    <property type="project" value="TreeGrafter"/>
</dbReference>
<dbReference type="EMBL" id="MU253868">
    <property type="protein sequence ID" value="KAG9245046.1"/>
    <property type="molecule type" value="Genomic_DNA"/>
</dbReference>
<dbReference type="GO" id="GO:0160219">
    <property type="term" value="C:cortical endoplasmic reticulum membrane"/>
    <property type="evidence" value="ECO:0007669"/>
    <property type="project" value="UniProtKB-ARBA"/>
</dbReference>
<evidence type="ECO:0000256" key="6">
    <source>
        <dbReference type="SAM" id="MobiDB-lite"/>
    </source>
</evidence>
<dbReference type="InterPro" id="IPR013783">
    <property type="entry name" value="Ig-like_fold"/>
</dbReference>
<keyword evidence="5" id="KW-0472">Membrane</keyword>
<evidence type="ECO:0000256" key="1">
    <source>
        <dbReference type="ARBA" id="ARBA00004163"/>
    </source>
</evidence>
<dbReference type="InterPro" id="IPR000535">
    <property type="entry name" value="MSP_dom"/>
</dbReference>
<comment type="caution">
    <text evidence="8">The sequence shown here is derived from an EMBL/GenBank/DDBJ whole genome shotgun (WGS) entry which is preliminary data.</text>
</comment>
<evidence type="ECO:0000256" key="5">
    <source>
        <dbReference type="ARBA" id="ARBA00023136"/>
    </source>
</evidence>
<dbReference type="OrthoDB" id="264603at2759"/>
<evidence type="ECO:0000256" key="3">
    <source>
        <dbReference type="ARBA" id="ARBA00022692"/>
    </source>
</evidence>
<dbReference type="InterPro" id="IPR008962">
    <property type="entry name" value="PapD-like_sf"/>
</dbReference>
<dbReference type="PANTHER" id="PTHR10809:SF6">
    <property type="entry name" value="AT11025P-RELATED"/>
    <property type="match status" value="1"/>
</dbReference>
<dbReference type="InterPro" id="IPR016763">
    <property type="entry name" value="VAP"/>
</dbReference>
<proteinExistence type="inferred from homology"/>
<dbReference type="GO" id="GO:0007009">
    <property type="term" value="P:plasma membrane organization"/>
    <property type="evidence" value="ECO:0007669"/>
    <property type="project" value="UniProtKB-ARBA"/>
</dbReference>
<dbReference type="Pfam" id="PF00635">
    <property type="entry name" value="Motile_Sperm"/>
    <property type="match status" value="1"/>
</dbReference>
<dbReference type="PANTHER" id="PTHR10809">
    <property type="entry name" value="VESICLE-ASSOCIATED MEMBRANE PROTEIN-ASSOCIATED PROTEIN"/>
    <property type="match status" value="1"/>
</dbReference>